<proteinExistence type="predicted"/>
<reference evidence="1" key="1">
    <citation type="journal article" date="2021" name="Antonie Van Leeuwenhoek">
        <title>Draft genome and description of Waterburya agarophytonicola gen. nov. sp. nov. (Pleurocapsales, Cyanobacteria): a seaweed symbiont.</title>
        <authorList>
            <person name="Bonthond G."/>
            <person name="Shalygin S."/>
            <person name="Bayer T."/>
            <person name="Weinberger F."/>
        </authorList>
    </citation>
    <scope>NUCLEOTIDE SEQUENCE</scope>
    <source>
        <strain evidence="1">KI4</strain>
    </source>
</reference>
<evidence type="ECO:0000313" key="1">
    <source>
        <dbReference type="EMBL" id="MCC0176707.1"/>
    </source>
</evidence>
<accession>A0A964BPY2</accession>
<name>A0A964BPY2_9CYAN</name>
<dbReference type="Pfam" id="PF02482">
    <property type="entry name" value="Ribosomal_S30AE"/>
    <property type="match status" value="1"/>
</dbReference>
<keyword evidence="2" id="KW-1185">Reference proteome</keyword>
<evidence type="ECO:0000313" key="2">
    <source>
        <dbReference type="Proteomes" id="UP000729733"/>
    </source>
</evidence>
<dbReference type="Proteomes" id="UP000729733">
    <property type="component" value="Unassembled WGS sequence"/>
</dbReference>
<dbReference type="InterPro" id="IPR003489">
    <property type="entry name" value="RHF/RaiA"/>
</dbReference>
<protein>
    <submittedName>
        <fullName evidence="1">Ribosome-associated translation inhibitor RaiA</fullName>
    </submittedName>
</protein>
<dbReference type="InterPro" id="IPR036567">
    <property type="entry name" value="RHF-like"/>
</dbReference>
<sequence>MQVPLQITFHNLPHSEAIASRIEQQFDKLCHFCDRIVNCQVVVEIPHQHCHKGNSYHIRINLTLPGEKLVIDRNNSNSFNNNAYVVIRDAFNAAQRKLKQYRELQKI</sequence>
<dbReference type="Gene3D" id="3.30.160.100">
    <property type="entry name" value="Ribosome hibernation promotion factor-like"/>
    <property type="match status" value="1"/>
</dbReference>
<dbReference type="AlphaFoldDB" id="A0A964BPY2"/>
<dbReference type="EMBL" id="JADWDC010000011">
    <property type="protein sequence ID" value="MCC0176707.1"/>
    <property type="molecule type" value="Genomic_DNA"/>
</dbReference>
<organism evidence="1 2">
    <name type="scientific">Waterburya agarophytonicola KI4</name>
    <dbReference type="NCBI Taxonomy" id="2874699"/>
    <lineage>
        <taxon>Bacteria</taxon>
        <taxon>Bacillati</taxon>
        <taxon>Cyanobacteriota</taxon>
        <taxon>Cyanophyceae</taxon>
        <taxon>Pleurocapsales</taxon>
        <taxon>Hyellaceae</taxon>
        <taxon>Waterburya</taxon>
        <taxon>Waterburya agarophytonicola</taxon>
    </lineage>
</organism>
<dbReference type="RefSeq" id="WP_229639743.1">
    <property type="nucleotide sequence ID" value="NZ_JADWDC010000011.1"/>
</dbReference>
<dbReference type="SUPFAM" id="SSF69754">
    <property type="entry name" value="Ribosome binding protein Y (YfiA homologue)"/>
    <property type="match status" value="1"/>
</dbReference>
<comment type="caution">
    <text evidence="1">The sequence shown here is derived from an EMBL/GenBank/DDBJ whole genome shotgun (WGS) entry which is preliminary data.</text>
</comment>
<gene>
    <name evidence="1" type="ORF">I4641_06910</name>
</gene>